<evidence type="ECO:0000256" key="6">
    <source>
        <dbReference type="SAM" id="MobiDB-lite"/>
    </source>
</evidence>
<evidence type="ECO:0000313" key="10">
    <source>
        <dbReference type="Proteomes" id="UP001501920"/>
    </source>
</evidence>
<organism evidence="9 10">
    <name type="scientific">Pygocentrus nattereri</name>
    <name type="common">Red-bellied piranha</name>
    <dbReference type="NCBI Taxonomy" id="42514"/>
    <lineage>
        <taxon>Eukaryota</taxon>
        <taxon>Metazoa</taxon>
        <taxon>Chordata</taxon>
        <taxon>Craniata</taxon>
        <taxon>Vertebrata</taxon>
        <taxon>Euteleostomi</taxon>
        <taxon>Actinopterygii</taxon>
        <taxon>Neopterygii</taxon>
        <taxon>Teleostei</taxon>
        <taxon>Ostariophysi</taxon>
        <taxon>Characiformes</taxon>
        <taxon>Characoidei</taxon>
        <taxon>Pygocentrus</taxon>
    </lineage>
</organism>
<evidence type="ECO:0000256" key="2">
    <source>
        <dbReference type="ARBA" id="ARBA00022618"/>
    </source>
</evidence>
<dbReference type="InterPro" id="IPR036915">
    <property type="entry name" value="Cyclin-like_sf"/>
</dbReference>
<keyword evidence="4" id="KW-0131">Cell cycle</keyword>
<dbReference type="InterPro" id="IPR039361">
    <property type="entry name" value="Cyclin"/>
</dbReference>
<dbReference type="SMART" id="SM01332">
    <property type="entry name" value="Cyclin_C"/>
    <property type="match status" value="1"/>
</dbReference>
<dbReference type="InterPro" id="IPR004367">
    <property type="entry name" value="Cyclin_C-dom"/>
</dbReference>
<reference evidence="9" key="2">
    <citation type="submission" date="2025-08" db="UniProtKB">
        <authorList>
            <consortium name="Ensembl"/>
        </authorList>
    </citation>
    <scope>IDENTIFICATION</scope>
</reference>
<feature type="region of interest" description="Disordered" evidence="6">
    <location>
        <begin position="1"/>
        <end position="43"/>
    </location>
</feature>
<comment type="similarity">
    <text evidence="1">Belongs to the cyclin family. Cyclin AB subfamily.</text>
</comment>
<dbReference type="InterPro" id="IPR006671">
    <property type="entry name" value="Cyclin_N"/>
</dbReference>
<dbReference type="GO" id="GO:0051301">
    <property type="term" value="P:cell division"/>
    <property type="evidence" value="ECO:0007669"/>
    <property type="project" value="UniProtKB-KW"/>
</dbReference>
<feature type="compositionally biased region" description="Basic and acidic residues" evidence="6">
    <location>
        <begin position="17"/>
        <end position="28"/>
    </location>
</feature>
<dbReference type="SUPFAM" id="SSF47954">
    <property type="entry name" value="Cyclin-like"/>
    <property type="match status" value="2"/>
</dbReference>
<feature type="domain" description="Cyclin-like" evidence="7">
    <location>
        <begin position="128"/>
        <end position="213"/>
    </location>
</feature>
<dbReference type="GeneTree" id="ENSGT00940000156934"/>
<reference evidence="9 10" key="1">
    <citation type="submission" date="2020-10" db="EMBL/GenBank/DDBJ databases">
        <title>Pygocentrus nattereri (red-bellied piranha) genome, fPygNat1, primary haplotype.</title>
        <authorList>
            <person name="Myers G."/>
            <person name="Meyer A."/>
            <person name="Karagic N."/>
            <person name="Pippel M."/>
            <person name="Winkler S."/>
            <person name="Tracey A."/>
            <person name="Wood J."/>
            <person name="Formenti G."/>
            <person name="Howe K."/>
            <person name="Fedrigo O."/>
            <person name="Jarvis E.D."/>
        </authorList>
    </citation>
    <scope>NUCLEOTIDE SEQUENCE [LARGE SCALE GENOMIC DNA]</scope>
</reference>
<dbReference type="Ensembl" id="ENSPNAT00000062226.1">
    <property type="protein sequence ID" value="ENSPNAP00000077344.1"/>
    <property type="gene ID" value="ENSPNAG00000005174.2"/>
</dbReference>
<dbReference type="FunFam" id="1.10.472.10:FF:000001">
    <property type="entry name" value="G2/mitotic-specific cyclin"/>
    <property type="match status" value="1"/>
</dbReference>
<keyword evidence="2" id="KW-0132">Cell division</keyword>
<evidence type="ECO:0000256" key="4">
    <source>
        <dbReference type="ARBA" id="ARBA00023306"/>
    </source>
</evidence>
<evidence type="ECO:0000259" key="8">
    <source>
        <dbReference type="SMART" id="SM01332"/>
    </source>
</evidence>
<accession>A0AAR2LRI9</accession>
<dbReference type="Proteomes" id="UP001501920">
    <property type="component" value="Chromosome 1"/>
</dbReference>
<proteinExistence type="inferred from homology"/>
<sequence>MTRRSGRLQAKHGHGSRTADKMGKMKKECSRKKTLKRLSGEAQNRRVQEGTCKAEVLVETPMEGLQDTLDHSGSSQGARPSPLPRLSWGCSEDVWVKMLSKEIKYKHTKSSLERHPGLQPKMRAVLLDWLMEVCEAYVLHRQTFYLAQDFFDRFMLTQEDMQKERLQLIGITALFIASKIEEIYPPKIAELAYVTDGACLEEEILQMELIMLKALNWDLCPETVVSWMKLYIQMASVYDFTNLLVPQFSQETYIQITQVCELFTLKKLKWLFFKKKCPPLLCLQKTLLFSQLLDLCILDINALDFKYGVLAAAAFCHFISFDVVQKVSGLTWEAVESCVNWMAPFIETMTGYEGAKLKDFSKVSSEDRHNIQTHADYLSMLHEAQQKGTIRISGIFPPTPPSSAEKSSSH</sequence>
<name>A0AAR2LRI9_PYGNA</name>
<dbReference type="Pfam" id="PF02984">
    <property type="entry name" value="Cyclin_C"/>
    <property type="match status" value="1"/>
</dbReference>
<gene>
    <name evidence="9" type="primary">CCNE2</name>
</gene>
<evidence type="ECO:0000256" key="1">
    <source>
        <dbReference type="ARBA" id="ARBA00006955"/>
    </source>
</evidence>
<dbReference type="Gene3D" id="1.10.472.10">
    <property type="entry name" value="Cyclin-like"/>
    <property type="match status" value="3"/>
</dbReference>
<evidence type="ECO:0000256" key="3">
    <source>
        <dbReference type="ARBA" id="ARBA00023127"/>
    </source>
</evidence>
<dbReference type="InterPro" id="IPR013763">
    <property type="entry name" value="Cyclin-like_dom"/>
</dbReference>
<dbReference type="SMART" id="SM00385">
    <property type="entry name" value="CYCLIN"/>
    <property type="match status" value="1"/>
</dbReference>
<dbReference type="Pfam" id="PF00134">
    <property type="entry name" value="Cyclin_N"/>
    <property type="match status" value="1"/>
</dbReference>
<dbReference type="PROSITE" id="PS00292">
    <property type="entry name" value="CYCLINS"/>
    <property type="match status" value="1"/>
</dbReference>
<evidence type="ECO:0008006" key="11">
    <source>
        <dbReference type="Google" id="ProtNLM"/>
    </source>
</evidence>
<dbReference type="PANTHER" id="PTHR10177">
    <property type="entry name" value="CYCLINS"/>
    <property type="match status" value="1"/>
</dbReference>
<evidence type="ECO:0000313" key="9">
    <source>
        <dbReference type="Ensembl" id="ENSPNAP00000077344.1"/>
    </source>
</evidence>
<dbReference type="InterPro" id="IPR048258">
    <property type="entry name" value="Cyclins_cyclin-box"/>
</dbReference>
<keyword evidence="3 5" id="KW-0195">Cyclin</keyword>
<evidence type="ECO:0000259" key="7">
    <source>
        <dbReference type="SMART" id="SM00385"/>
    </source>
</evidence>
<evidence type="ECO:0000256" key="5">
    <source>
        <dbReference type="RuleBase" id="RU000383"/>
    </source>
</evidence>
<dbReference type="AlphaFoldDB" id="A0AAR2LRI9"/>
<protein>
    <recommendedName>
        <fullName evidence="11">Cyclin N-terminal domain-containing protein</fullName>
    </recommendedName>
</protein>
<reference evidence="9" key="3">
    <citation type="submission" date="2025-09" db="UniProtKB">
        <authorList>
            <consortium name="Ensembl"/>
        </authorList>
    </citation>
    <scope>IDENTIFICATION</scope>
</reference>
<feature type="compositionally biased region" description="Basic residues" evidence="6">
    <location>
        <begin position="1"/>
        <end position="15"/>
    </location>
</feature>
<feature type="domain" description="Cyclin C-terminal" evidence="8">
    <location>
        <begin position="222"/>
        <end position="377"/>
    </location>
</feature>
<keyword evidence="10" id="KW-1185">Reference proteome</keyword>